<protein>
    <submittedName>
        <fullName evidence="3">DOG1 domain-containing protein</fullName>
    </submittedName>
</protein>
<sequence length="182" mass="20871">MNANLRFDRDGALNVIKDTLIKVFLSGECGAIDYMAISATVRQSTRGLMHEALNRYLRQFISEKAAKIGALTTPVDRLLEYKSAWKKFKGCVMDTDRIFAQYKVHEFCMAIWMDEMFYKMPWVIMDSAHAVLDEEDGGNDLVKVVTNSLLEMMGIGTVPETTKRRGKKRRRTSCPETPVNYW</sequence>
<dbReference type="SUPFAM" id="SSF74788">
    <property type="entry name" value="Cullin repeat-like"/>
    <property type="match status" value="1"/>
</dbReference>
<feature type="region of interest" description="Disordered" evidence="1">
    <location>
        <begin position="161"/>
        <end position="182"/>
    </location>
</feature>
<reference evidence="3" key="1">
    <citation type="submission" date="2016-11" db="UniProtKB">
        <authorList>
            <consortium name="WormBaseParasite"/>
        </authorList>
    </citation>
    <scope>IDENTIFICATION</scope>
</reference>
<evidence type="ECO:0000313" key="2">
    <source>
        <dbReference type="Proteomes" id="UP000095287"/>
    </source>
</evidence>
<keyword evidence="2" id="KW-1185">Reference proteome</keyword>
<dbReference type="Proteomes" id="UP000095287">
    <property type="component" value="Unplaced"/>
</dbReference>
<organism evidence="2 3">
    <name type="scientific">Steinernema glaseri</name>
    <dbReference type="NCBI Taxonomy" id="37863"/>
    <lineage>
        <taxon>Eukaryota</taxon>
        <taxon>Metazoa</taxon>
        <taxon>Ecdysozoa</taxon>
        <taxon>Nematoda</taxon>
        <taxon>Chromadorea</taxon>
        <taxon>Rhabditida</taxon>
        <taxon>Tylenchina</taxon>
        <taxon>Panagrolaimomorpha</taxon>
        <taxon>Strongyloidoidea</taxon>
        <taxon>Steinernematidae</taxon>
        <taxon>Steinernema</taxon>
    </lineage>
</organism>
<name>A0A1I8AFS0_9BILA</name>
<evidence type="ECO:0000256" key="1">
    <source>
        <dbReference type="SAM" id="MobiDB-lite"/>
    </source>
</evidence>
<accession>A0A1I8AFS0</accession>
<dbReference type="WBParaSite" id="L893_g5164.t1">
    <property type="protein sequence ID" value="L893_g5164.t1"/>
    <property type="gene ID" value="L893_g5164"/>
</dbReference>
<dbReference type="InterPro" id="IPR016159">
    <property type="entry name" value="Cullin_repeat-like_dom_sf"/>
</dbReference>
<evidence type="ECO:0000313" key="3">
    <source>
        <dbReference type="WBParaSite" id="L893_g5164.t1"/>
    </source>
</evidence>
<dbReference type="AlphaFoldDB" id="A0A1I8AFS0"/>
<proteinExistence type="predicted"/>